<comment type="similarity">
    <text evidence="7">Belongs to the binding-protein-dependent transport system permease family.</text>
</comment>
<evidence type="ECO:0000256" key="5">
    <source>
        <dbReference type="ARBA" id="ARBA00022989"/>
    </source>
</evidence>
<keyword evidence="6 7" id="KW-0472">Membrane</keyword>
<evidence type="ECO:0000256" key="2">
    <source>
        <dbReference type="ARBA" id="ARBA00022448"/>
    </source>
</evidence>
<keyword evidence="3" id="KW-1003">Cell membrane</keyword>
<name>A0A7X2P402_9FIRM</name>
<keyword evidence="4 7" id="KW-0812">Transmembrane</keyword>
<dbReference type="PANTHER" id="PTHR30151">
    <property type="entry name" value="ALKANE SULFONATE ABC TRANSPORTER-RELATED, MEMBRANE SUBUNIT"/>
    <property type="match status" value="1"/>
</dbReference>
<feature type="transmembrane region" description="Helical" evidence="7">
    <location>
        <begin position="82"/>
        <end position="101"/>
    </location>
</feature>
<comment type="subcellular location">
    <subcellularLocation>
        <location evidence="1 7">Cell membrane</location>
        <topology evidence="1 7">Multi-pass membrane protein</topology>
    </subcellularLocation>
</comment>
<organism evidence="9 10">
    <name type="scientific">Oliverpabstia intestinalis</name>
    <dbReference type="NCBI Taxonomy" id="2606633"/>
    <lineage>
        <taxon>Bacteria</taxon>
        <taxon>Bacillati</taxon>
        <taxon>Bacillota</taxon>
        <taxon>Clostridia</taxon>
        <taxon>Lachnospirales</taxon>
        <taxon>Lachnospiraceae</taxon>
        <taxon>Oliverpabstia</taxon>
    </lineage>
</organism>
<accession>A0A7X2P402</accession>
<keyword evidence="5 7" id="KW-1133">Transmembrane helix</keyword>
<dbReference type="InterPro" id="IPR035906">
    <property type="entry name" value="MetI-like_sf"/>
</dbReference>
<dbReference type="InterPro" id="IPR000515">
    <property type="entry name" value="MetI-like"/>
</dbReference>
<gene>
    <name evidence="9" type="ORF">FYJ57_10235</name>
</gene>
<keyword evidence="2 7" id="KW-0813">Transport</keyword>
<dbReference type="PANTHER" id="PTHR30151:SF19">
    <property type="entry name" value="ABC TRANSPORTER PERMEASE"/>
    <property type="match status" value="1"/>
</dbReference>
<feature type="transmembrane region" description="Helical" evidence="7">
    <location>
        <begin position="235"/>
        <end position="254"/>
    </location>
</feature>
<feature type="transmembrane region" description="Helical" evidence="7">
    <location>
        <begin position="192"/>
        <end position="214"/>
    </location>
</feature>
<evidence type="ECO:0000313" key="10">
    <source>
        <dbReference type="Proteomes" id="UP000440513"/>
    </source>
</evidence>
<evidence type="ECO:0000256" key="1">
    <source>
        <dbReference type="ARBA" id="ARBA00004651"/>
    </source>
</evidence>
<feature type="domain" description="ABC transmembrane type-1" evidence="8">
    <location>
        <begin position="74"/>
        <end position="254"/>
    </location>
</feature>
<dbReference type="AlphaFoldDB" id="A0A7X2P402"/>
<evidence type="ECO:0000256" key="4">
    <source>
        <dbReference type="ARBA" id="ARBA00022692"/>
    </source>
</evidence>
<dbReference type="Pfam" id="PF00528">
    <property type="entry name" value="BPD_transp_1"/>
    <property type="match status" value="1"/>
</dbReference>
<evidence type="ECO:0000313" key="9">
    <source>
        <dbReference type="EMBL" id="MST67093.1"/>
    </source>
</evidence>
<dbReference type="GO" id="GO:0005886">
    <property type="term" value="C:plasma membrane"/>
    <property type="evidence" value="ECO:0007669"/>
    <property type="project" value="UniProtKB-SubCell"/>
</dbReference>
<comment type="caution">
    <text evidence="9">The sequence shown here is derived from an EMBL/GenBank/DDBJ whole genome shotgun (WGS) entry which is preliminary data.</text>
</comment>
<dbReference type="CDD" id="cd06261">
    <property type="entry name" value="TM_PBP2"/>
    <property type="match status" value="1"/>
</dbReference>
<dbReference type="SUPFAM" id="SSF161098">
    <property type="entry name" value="MetI-like"/>
    <property type="match status" value="1"/>
</dbReference>
<evidence type="ECO:0000256" key="6">
    <source>
        <dbReference type="ARBA" id="ARBA00023136"/>
    </source>
</evidence>
<dbReference type="PROSITE" id="PS50928">
    <property type="entry name" value="ABC_TM1"/>
    <property type="match status" value="1"/>
</dbReference>
<sequence length="270" mass="30124">MIPDSSAQQSFLRKHKKRQQFIRLMRLAVFLVFLLLWEVSARLGFIDSFIFGSPGQVYLAFRTLLLTNHLLSHIGITVFETLASFFLVVVFSLFFSVLLWLCPRLAAILEPYLVVLNSLPKSALAPLLIVWLGASYKTIILAGISVAIFGSILNLYTSFTEIDPDSLKLIRTLGGKRKDELLRVALPSSVPYLLSVMKVNIGLCLVGVVIGEFIGARQGLGFLIIYSSQIFKLDWMILSIILLCIIAMILYQAVSLVEKRVVHTCGADRS</sequence>
<dbReference type="Gene3D" id="1.10.3720.10">
    <property type="entry name" value="MetI-like"/>
    <property type="match status" value="1"/>
</dbReference>
<protein>
    <submittedName>
        <fullName evidence="9">ABC transporter permease</fullName>
    </submittedName>
</protein>
<dbReference type="Proteomes" id="UP000440513">
    <property type="component" value="Unassembled WGS sequence"/>
</dbReference>
<dbReference type="EMBL" id="VUMS01000017">
    <property type="protein sequence ID" value="MST67093.1"/>
    <property type="molecule type" value="Genomic_DNA"/>
</dbReference>
<evidence type="ECO:0000256" key="3">
    <source>
        <dbReference type="ARBA" id="ARBA00022475"/>
    </source>
</evidence>
<proteinExistence type="inferred from homology"/>
<evidence type="ECO:0000259" key="8">
    <source>
        <dbReference type="PROSITE" id="PS50928"/>
    </source>
</evidence>
<feature type="transmembrane region" description="Helical" evidence="7">
    <location>
        <begin position="21"/>
        <end position="37"/>
    </location>
</feature>
<evidence type="ECO:0000256" key="7">
    <source>
        <dbReference type="RuleBase" id="RU363032"/>
    </source>
</evidence>
<keyword evidence="10" id="KW-1185">Reference proteome</keyword>
<reference evidence="9 10" key="1">
    <citation type="submission" date="2019-08" db="EMBL/GenBank/DDBJ databases">
        <title>In-depth cultivation of the pig gut microbiome towards novel bacterial diversity and tailored functional studies.</title>
        <authorList>
            <person name="Wylensek D."/>
            <person name="Hitch T.C.A."/>
            <person name="Clavel T."/>
        </authorList>
    </citation>
    <scope>NUCLEOTIDE SEQUENCE [LARGE SCALE GENOMIC DNA]</scope>
    <source>
        <strain evidence="9 10">BSM-380-WT-5A</strain>
    </source>
</reference>
<dbReference type="GO" id="GO:0055085">
    <property type="term" value="P:transmembrane transport"/>
    <property type="evidence" value="ECO:0007669"/>
    <property type="project" value="InterPro"/>
</dbReference>
<dbReference type="RefSeq" id="WP_154432557.1">
    <property type="nucleotide sequence ID" value="NZ_JBQHQP010000001.1"/>
</dbReference>